<dbReference type="EMBL" id="MU007063">
    <property type="protein sequence ID" value="KAF2426549.1"/>
    <property type="molecule type" value="Genomic_DNA"/>
</dbReference>
<dbReference type="GO" id="GO:0005634">
    <property type="term" value="C:nucleus"/>
    <property type="evidence" value="ECO:0007669"/>
    <property type="project" value="TreeGrafter"/>
</dbReference>
<dbReference type="GO" id="GO:0031267">
    <property type="term" value="F:small GTPase binding"/>
    <property type="evidence" value="ECO:0007669"/>
    <property type="project" value="TreeGrafter"/>
</dbReference>
<dbReference type="InterPro" id="IPR032675">
    <property type="entry name" value="LRR_dom_sf"/>
</dbReference>
<evidence type="ECO:0000313" key="2">
    <source>
        <dbReference type="Proteomes" id="UP000800235"/>
    </source>
</evidence>
<reference evidence="1" key="1">
    <citation type="journal article" date="2020" name="Stud. Mycol.">
        <title>101 Dothideomycetes genomes: a test case for predicting lifestyles and emergence of pathogens.</title>
        <authorList>
            <person name="Haridas S."/>
            <person name="Albert R."/>
            <person name="Binder M."/>
            <person name="Bloem J."/>
            <person name="Labutti K."/>
            <person name="Salamov A."/>
            <person name="Andreopoulos B."/>
            <person name="Baker S."/>
            <person name="Barry K."/>
            <person name="Bills G."/>
            <person name="Bluhm B."/>
            <person name="Cannon C."/>
            <person name="Castanera R."/>
            <person name="Culley D."/>
            <person name="Daum C."/>
            <person name="Ezra D."/>
            <person name="Gonzalez J."/>
            <person name="Henrissat B."/>
            <person name="Kuo A."/>
            <person name="Liang C."/>
            <person name="Lipzen A."/>
            <person name="Lutzoni F."/>
            <person name="Magnuson J."/>
            <person name="Mondo S."/>
            <person name="Nolan M."/>
            <person name="Ohm R."/>
            <person name="Pangilinan J."/>
            <person name="Park H.-J."/>
            <person name="Ramirez L."/>
            <person name="Alfaro M."/>
            <person name="Sun H."/>
            <person name="Tritt A."/>
            <person name="Yoshinaga Y."/>
            <person name="Zwiers L.-H."/>
            <person name="Turgeon B."/>
            <person name="Goodwin S."/>
            <person name="Spatafora J."/>
            <person name="Crous P."/>
            <person name="Grigoriev I."/>
        </authorList>
    </citation>
    <scope>NUCLEOTIDE SEQUENCE</scope>
    <source>
        <strain evidence="1">CBS 130266</strain>
    </source>
</reference>
<dbReference type="Proteomes" id="UP000800235">
    <property type="component" value="Unassembled WGS sequence"/>
</dbReference>
<comment type="caution">
    <text evidence="1">The sequence shown here is derived from an EMBL/GenBank/DDBJ whole genome shotgun (WGS) entry which is preliminary data.</text>
</comment>
<organism evidence="1 2">
    <name type="scientific">Tothia fuscella</name>
    <dbReference type="NCBI Taxonomy" id="1048955"/>
    <lineage>
        <taxon>Eukaryota</taxon>
        <taxon>Fungi</taxon>
        <taxon>Dikarya</taxon>
        <taxon>Ascomycota</taxon>
        <taxon>Pezizomycotina</taxon>
        <taxon>Dothideomycetes</taxon>
        <taxon>Pleosporomycetidae</taxon>
        <taxon>Venturiales</taxon>
        <taxon>Cylindrosympodiaceae</taxon>
        <taxon>Tothia</taxon>
    </lineage>
</organism>
<dbReference type="OrthoDB" id="9876299at2759"/>
<dbReference type="Gene3D" id="3.80.10.10">
    <property type="entry name" value="Ribonuclease Inhibitor"/>
    <property type="match status" value="1"/>
</dbReference>
<dbReference type="InterPro" id="IPR001611">
    <property type="entry name" value="Leu-rich_rpt"/>
</dbReference>
<dbReference type="PANTHER" id="PTHR24113:SF15">
    <property type="entry name" value="NACHT DOMAIN-CONTAINING PROTEIN"/>
    <property type="match status" value="1"/>
</dbReference>
<accession>A0A9P4TW25</accession>
<evidence type="ECO:0000313" key="1">
    <source>
        <dbReference type="EMBL" id="KAF2426549.1"/>
    </source>
</evidence>
<dbReference type="InterPro" id="IPR027038">
    <property type="entry name" value="RanGap"/>
</dbReference>
<dbReference type="PANTHER" id="PTHR24113">
    <property type="entry name" value="RAN GTPASE-ACTIVATING PROTEIN 1"/>
    <property type="match status" value="1"/>
</dbReference>
<keyword evidence="2" id="KW-1185">Reference proteome</keyword>
<proteinExistence type="predicted"/>
<dbReference type="GO" id="GO:0006913">
    <property type="term" value="P:nucleocytoplasmic transport"/>
    <property type="evidence" value="ECO:0007669"/>
    <property type="project" value="TreeGrafter"/>
</dbReference>
<dbReference type="Pfam" id="PF13516">
    <property type="entry name" value="LRR_6"/>
    <property type="match status" value="1"/>
</dbReference>
<dbReference type="GO" id="GO:0005096">
    <property type="term" value="F:GTPase activator activity"/>
    <property type="evidence" value="ECO:0007669"/>
    <property type="project" value="InterPro"/>
</dbReference>
<dbReference type="GO" id="GO:0005829">
    <property type="term" value="C:cytosol"/>
    <property type="evidence" value="ECO:0007669"/>
    <property type="project" value="TreeGrafter"/>
</dbReference>
<dbReference type="SUPFAM" id="SSF52047">
    <property type="entry name" value="RNI-like"/>
    <property type="match status" value="1"/>
</dbReference>
<dbReference type="AlphaFoldDB" id="A0A9P4TW25"/>
<dbReference type="SMART" id="SM00368">
    <property type="entry name" value="LRR_RI"/>
    <property type="match status" value="3"/>
</dbReference>
<gene>
    <name evidence="1" type="ORF">EJ08DRAFT_736281</name>
</gene>
<name>A0A9P4TW25_9PEZI</name>
<dbReference type="GO" id="GO:0048471">
    <property type="term" value="C:perinuclear region of cytoplasm"/>
    <property type="evidence" value="ECO:0007669"/>
    <property type="project" value="TreeGrafter"/>
</dbReference>
<protein>
    <submittedName>
        <fullName evidence="1">Uncharacterized protein</fullName>
    </submittedName>
</protein>
<sequence length="528" mass="59389">MFSKRKNSGVTLAHVFVKDIKKNAARDQHELSPCFKDKALTGDGFTIVAGAMLKSLRGDEAKEDESDSDVEKDRGHVNIRLEALDLSNNQLTTKSLRALAPIIETSRSDIKHLNLSNNNIEIRTAEQIADWEEFLDSFNHCRRMRRLDFSGNNLSNPLSVETILRVYCRNRAIDPLHLERDRNEINGLTHATSGLQLGQFVEDLSQKTYLKVREGLRSIPYLILSNTQLDDAGVLHLSHIIAAHYWPQHLMQALKEGSDAFKRKLQDDSTKCFGIVYDQNPAITAAGKKLLERAEAARQELLGFPALSESIKNSYVDPLHNPTPVSTLWYLHAGEGEALTLLLTFPWHGVRSVKIWHAALKMQSYARGFLRPQSTSQVKSMSQVTTAPSRGVIEFSRKPVPSNPPRTSALAQEAVQKNPQMPQYYKGSAFYLIKKHTREKLLKQYRDEHNGVKFPNDLCIRILAEASGADGLLSTRQQRDVVAHARSKMTLTTEIDGLAKGQAHQVLKMLEAMGCLTYRMRMSGDPEE</sequence>